<feature type="chain" id="PRO_5021257289" description="Six-hairpin glycosidase" evidence="1">
    <location>
        <begin position="17"/>
        <end position="729"/>
    </location>
</feature>
<dbReference type="InterPro" id="IPR008928">
    <property type="entry name" value="6-hairpin_glycosidase_sf"/>
</dbReference>
<dbReference type="EMBL" id="QPFP01000414">
    <property type="protein sequence ID" value="TEB13589.1"/>
    <property type="molecule type" value="Genomic_DNA"/>
</dbReference>
<gene>
    <name evidence="2" type="ORF">FA13DRAFT_1884165</name>
</gene>
<proteinExistence type="predicted"/>
<dbReference type="SUPFAM" id="SSF48208">
    <property type="entry name" value="Six-hairpin glycosidases"/>
    <property type="match status" value="1"/>
</dbReference>
<dbReference type="STRING" id="71717.A0A4Y7RXY7"/>
<accession>A0A4Y7RXY7</accession>
<dbReference type="AlphaFoldDB" id="A0A4Y7RXY7"/>
<dbReference type="Proteomes" id="UP000298030">
    <property type="component" value="Unassembled WGS sequence"/>
</dbReference>
<comment type="caution">
    <text evidence="2">The sequence shown here is derived from an EMBL/GenBank/DDBJ whole genome shotgun (WGS) entry which is preliminary data.</text>
</comment>
<dbReference type="InterPro" id="IPR012341">
    <property type="entry name" value="6hp_glycosidase-like_sf"/>
</dbReference>
<keyword evidence="3" id="KW-1185">Reference proteome</keyword>
<feature type="signal peptide" evidence="1">
    <location>
        <begin position="1"/>
        <end position="16"/>
    </location>
</feature>
<dbReference type="GO" id="GO:0003824">
    <property type="term" value="F:catalytic activity"/>
    <property type="evidence" value="ECO:0007669"/>
    <property type="project" value="UniProtKB-ARBA"/>
</dbReference>
<organism evidence="2 3">
    <name type="scientific">Coprinellus micaceus</name>
    <name type="common">Glistening ink-cap mushroom</name>
    <name type="synonym">Coprinus micaceus</name>
    <dbReference type="NCBI Taxonomy" id="71717"/>
    <lineage>
        <taxon>Eukaryota</taxon>
        <taxon>Fungi</taxon>
        <taxon>Dikarya</taxon>
        <taxon>Basidiomycota</taxon>
        <taxon>Agaricomycotina</taxon>
        <taxon>Agaricomycetes</taxon>
        <taxon>Agaricomycetidae</taxon>
        <taxon>Agaricales</taxon>
        <taxon>Agaricineae</taxon>
        <taxon>Psathyrellaceae</taxon>
        <taxon>Coprinellus</taxon>
    </lineage>
</organism>
<keyword evidence="1" id="KW-0732">Signal</keyword>
<protein>
    <recommendedName>
        <fullName evidence="4">Six-hairpin glycosidase</fullName>
    </recommendedName>
</protein>
<evidence type="ECO:0000256" key="1">
    <source>
        <dbReference type="SAM" id="SignalP"/>
    </source>
</evidence>
<evidence type="ECO:0000313" key="2">
    <source>
        <dbReference type="EMBL" id="TEB13589.1"/>
    </source>
</evidence>
<name>A0A4Y7RXY7_COPMI</name>
<evidence type="ECO:0000313" key="3">
    <source>
        <dbReference type="Proteomes" id="UP000298030"/>
    </source>
</evidence>
<dbReference type="GO" id="GO:0005975">
    <property type="term" value="P:carbohydrate metabolic process"/>
    <property type="evidence" value="ECO:0007669"/>
    <property type="project" value="InterPro"/>
</dbReference>
<dbReference type="Gene3D" id="1.50.10.10">
    <property type="match status" value="1"/>
</dbReference>
<dbReference type="OrthoDB" id="3534988at2759"/>
<reference evidence="2 3" key="1">
    <citation type="journal article" date="2019" name="Nat. Ecol. Evol.">
        <title>Megaphylogeny resolves global patterns of mushroom evolution.</title>
        <authorList>
            <person name="Varga T."/>
            <person name="Krizsan K."/>
            <person name="Foldi C."/>
            <person name="Dima B."/>
            <person name="Sanchez-Garcia M."/>
            <person name="Sanchez-Ramirez S."/>
            <person name="Szollosi G.J."/>
            <person name="Szarkandi J.G."/>
            <person name="Papp V."/>
            <person name="Albert L."/>
            <person name="Andreopoulos W."/>
            <person name="Angelini C."/>
            <person name="Antonin V."/>
            <person name="Barry K.W."/>
            <person name="Bougher N.L."/>
            <person name="Buchanan P."/>
            <person name="Buyck B."/>
            <person name="Bense V."/>
            <person name="Catcheside P."/>
            <person name="Chovatia M."/>
            <person name="Cooper J."/>
            <person name="Damon W."/>
            <person name="Desjardin D."/>
            <person name="Finy P."/>
            <person name="Geml J."/>
            <person name="Haridas S."/>
            <person name="Hughes K."/>
            <person name="Justo A."/>
            <person name="Karasinski D."/>
            <person name="Kautmanova I."/>
            <person name="Kiss B."/>
            <person name="Kocsube S."/>
            <person name="Kotiranta H."/>
            <person name="LaButti K.M."/>
            <person name="Lechner B.E."/>
            <person name="Liimatainen K."/>
            <person name="Lipzen A."/>
            <person name="Lukacs Z."/>
            <person name="Mihaltcheva S."/>
            <person name="Morgado L.N."/>
            <person name="Niskanen T."/>
            <person name="Noordeloos M.E."/>
            <person name="Ohm R.A."/>
            <person name="Ortiz-Santana B."/>
            <person name="Ovrebo C."/>
            <person name="Racz N."/>
            <person name="Riley R."/>
            <person name="Savchenko A."/>
            <person name="Shiryaev A."/>
            <person name="Soop K."/>
            <person name="Spirin V."/>
            <person name="Szebenyi C."/>
            <person name="Tomsovsky M."/>
            <person name="Tulloss R.E."/>
            <person name="Uehling J."/>
            <person name="Grigoriev I.V."/>
            <person name="Vagvolgyi C."/>
            <person name="Papp T."/>
            <person name="Martin F.M."/>
            <person name="Miettinen O."/>
            <person name="Hibbett D.S."/>
            <person name="Nagy L.G."/>
        </authorList>
    </citation>
    <scope>NUCLEOTIDE SEQUENCE [LARGE SCALE GENOMIC DNA]</scope>
    <source>
        <strain evidence="2 3">FP101781</strain>
    </source>
</reference>
<evidence type="ECO:0008006" key="4">
    <source>
        <dbReference type="Google" id="ProtNLM"/>
    </source>
</evidence>
<sequence length="729" mass="82498">MLWLPLAIILPLHSYSQSTTRHDALERPIDRRTLVTRFNPTRQDTISATTPMQVGNGNFAFGSDITSLQTFLPFATMAAWGWKNDSLPEGRTHTDVDGYQGVKWDNHGRLVQYDFGGPPDIEAWLRGSPNRVNLGRVGLRFWSKENVVLNVTEGDLQSAKQTLDLWTGTLTSRFKFQEEEVRVRVVSDFETDTIAFEIQSELVRDGRLGLFVDFPWCEGKEKFSAPFVGLWHVPEKHTTNITLTSLSARIAHRMEDSLFYTDILGDKFSVVRHSPTNHMYDIRPLEGGRRPPTFSLSVSFSSGSSAPGSKPPPSPSRIFAASKEGWERFWTGSGFVDLLTGSTDPRAEELQRRIVLSRYLMRVNEAGDTPPQESGLVNNGWFGKFHMEMYFWHSAHWALWNDWDVLHRSSSIYSRFLPAATALAQTQQGWAKGARWPKMADPSGRSSPGEINNLLIWQQPHPLIFAAYEHRAFPNKATLRKWRGVVKATADWMSEFAWNNETTGRYDLGPPMYVVSEDTSPNSTVNPAFELAYWRLGLEIAEDWFEKLGEPVPRQWTRVRQGLAPLPVDKDQQGELTYSVYEGIEQTFWTDSKYTSDHPALVGLHGWLPPTEGLDLSVAQKTARKVWSHWNTSNCWGWDFPMLAMSAARNGFHSEAIDFLLHREFQFDDIGMPIGGTRVPTPYFPGSGSLLYAVGMMAKGWDGNPEGRIAPGFPAYGWRVRVEGLSRAL</sequence>